<dbReference type="Gene3D" id="2.60.40.10">
    <property type="entry name" value="Immunoglobulins"/>
    <property type="match status" value="8"/>
</dbReference>
<comment type="subcellular location">
    <subcellularLocation>
        <location evidence="1">Secreted</location>
        <location evidence="1">Extracellular space</location>
    </subcellularLocation>
</comment>
<feature type="domain" description="Fibronectin type-III" evidence="4">
    <location>
        <begin position="666"/>
        <end position="756"/>
    </location>
</feature>
<feature type="domain" description="VWFA" evidence="3">
    <location>
        <begin position="919"/>
        <end position="1002"/>
    </location>
</feature>
<dbReference type="InterPro" id="IPR013783">
    <property type="entry name" value="Ig-like_fold"/>
</dbReference>
<accession>A0A498M4V9</accession>
<dbReference type="FunFam" id="2.60.40.10:FF:000480">
    <property type="entry name" value="Collagen, type XII, alpha 1"/>
    <property type="match status" value="1"/>
</dbReference>
<evidence type="ECO:0000313" key="5">
    <source>
        <dbReference type="EMBL" id="RXN15591.1"/>
    </source>
</evidence>
<feature type="domain" description="VWFA" evidence="3">
    <location>
        <begin position="126"/>
        <end position="161"/>
    </location>
</feature>
<dbReference type="AlphaFoldDB" id="A0A498M4V9"/>
<dbReference type="Gene3D" id="3.40.50.410">
    <property type="entry name" value="von Willebrand factor, type A domain"/>
    <property type="match status" value="3"/>
</dbReference>
<dbReference type="PANTHER" id="PTHR46708:SF7">
    <property type="entry name" value="FIBRONECTIN TYPE-III DOMAIN-CONTAINING PROTEIN"/>
    <property type="match status" value="1"/>
</dbReference>
<dbReference type="FunFam" id="2.60.40.10:FF:000444">
    <property type="entry name" value="Collagen alpha-1(XIV) chain isoform X2"/>
    <property type="match status" value="2"/>
</dbReference>
<dbReference type="PROSITE" id="PS50853">
    <property type="entry name" value="FN3"/>
    <property type="match status" value="7"/>
</dbReference>
<comment type="caution">
    <text evidence="5">The sequence shown here is derived from an EMBL/GenBank/DDBJ whole genome shotgun (WGS) entry which is preliminary data.</text>
</comment>
<organism evidence="5 6">
    <name type="scientific">Labeo rohita</name>
    <name type="common">Indian major carp</name>
    <name type="synonym">Cyprinus rohita</name>
    <dbReference type="NCBI Taxonomy" id="84645"/>
    <lineage>
        <taxon>Eukaryota</taxon>
        <taxon>Metazoa</taxon>
        <taxon>Chordata</taxon>
        <taxon>Craniata</taxon>
        <taxon>Vertebrata</taxon>
        <taxon>Euteleostomi</taxon>
        <taxon>Actinopterygii</taxon>
        <taxon>Neopterygii</taxon>
        <taxon>Teleostei</taxon>
        <taxon>Ostariophysi</taxon>
        <taxon>Cypriniformes</taxon>
        <taxon>Cyprinidae</taxon>
        <taxon>Labeoninae</taxon>
        <taxon>Labeonini</taxon>
        <taxon>Labeo</taxon>
    </lineage>
</organism>
<feature type="domain" description="Fibronectin type-III" evidence="4">
    <location>
        <begin position="378"/>
        <end position="468"/>
    </location>
</feature>
<dbReference type="CDD" id="cd00063">
    <property type="entry name" value="FN3"/>
    <property type="match status" value="7"/>
</dbReference>
<sequence length="1019" mass="111792">MPRRLRFKELSSNTLGVTWKEPKGAFDSYRLVYSTDSGDERELLVSKSEPKAVVEGFDRSKEYSVKITAVRGAEQSKALLGRYTGSGSEVSDVSAPLNQQDTSAAQQDNEINEVDVFTCRTPAIADIVILVDGSWSIGRINFRLVRMFLESLVRAFAVGSEHTRVGLALTYILENSFKPESGSRPDVPKIGILITDGKSQDDVLSPAQRLRDAGIELFAIGVKNADVNELRAIASPPEETHVYNVADFSVMSSIVEGLTRTVCERVSVLSKEISGETDLYSTRPLDAPSNLVTSGVTARSFRVSWTHAAGPVEKYRVVYYSSSESRPEEVVVNGNENSVELQYLNSLTEYQITVFAIYSNAASEALRGSETTLALPTVSNLELHDITHSTMRVRWREAEGASGYMILYAPLTEGDPADEKEVKVSDSVTQVELEGLTPATEYTVTVYAMYGEEASDPMTAQETTLRLTPARNLRITDISHSSAKLTWDAASRKVKGYRIVYVKSDAVETNKVEVGPITTLLLRNLTSLTEYTVAIFALYNEGQAEPLTDSFNTNVVPLPLNFRSSDVSTDSFRVMWKDAASDVSFYRLSWRPAAGGEAKEVLINDNSNWFVITGLKPLTEYEVSLFAVYRDESESDPVEISETTVARTTTVTTTTVRTTPAVQRLAVRNLQLSDVTTYSMRVSWDPLGPNVRHYRVSYISTRGDRAEQTAMVPAAQTSLLLQPLLSDTEYRVSVSAVYSDGDGPPITRVARTLPLSAPSNLRVSEEWYNRFRISWDAPPSPTMGYRIVYQPTSASGRALETFVGDDVNTMLIVNLLSGTEYSVKVIATYTTGSSEALNGRAKTLGEKQEVRLSGSTSRHCFNDLTPNTQYTISAHAQLQDTEGPAVTTTQTTFPVATAPPTTPSTTPPPPTLPATKEADLVFLVDGSWSIGDDNFQKITRFLYSTAGALDQIGPGGTQVAIAQFSDDARTEFKLSSYDNKENLLDAIQRISYKGGNTKTGKSQTSLTHTYTHTLKCGSV</sequence>
<dbReference type="SUPFAM" id="SSF53300">
    <property type="entry name" value="vWA-like"/>
    <property type="match status" value="2"/>
</dbReference>
<protein>
    <submittedName>
        <fullName evidence="5">Collagen alpha-1(XIV) chain-like protein</fullName>
    </submittedName>
</protein>
<dbReference type="InterPro" id="IPR036116">
    <property type="entry name" value="FN3_sf"/>
</dbReference>
<keyword evidence="2" id="KW-0677">Repeat</keyword>
<dbReference type="Pfam" id="PF00092">
    <property type="entry name" value="VWA"/>
    <property type="match status" value="2"/>
</dbReference>
<dbReference type="Pfam" id="PF00041">
    <property type="entry name" value="fn3"/>
    <property type="match status" value="7"/>
</dbReference>
<evidence type="ECO:0000259" key="4">
    <source>
        <dbReference type="PROSITE" id="PS50853"/>
    </source>
</evidence>
<dbReference type="InterPro" id="IPR002035">
    <property type="entry name" value="VWF_A"/>
</dbReference>
<evidence type="ECO:0007829" key="7">
    <source>
        <dbReference type="PeptideAtlas" id="A0A498M4V9"/>
    </source>
</evidence>
<feature type="domain" description="Fibronectin type-III" evidence="4">
    <location>
        <begin position="558"/>
        <end position="648"/>
    </location>
</feature>
<dbReference type="SMART" id="SM00327">
    <property type="entry name" value="VWA"/>
    <property type="match status" value="1"/>
</dbReference>
<dbReference type="FunFam" id="2.60.40.10:FF:000234">
    <property type="entry name" value="Collagen, type XII, alpha 1"/>
    <property type="match status" value="3"/>
</dbReference>
<dbReference type="InterPro" id="IPR003961">
    <property type="entry name" value="FN3_dom"/>
</dbReference>
<evidence type="ECO:0000256" key="2">
    <source>
        <dbReference type="ARBA" id="ARBA00022737"/>
    </source>
</evidence>
<gene>
    <name evidence="5" type="ORF">ROHU_037094</name>
</gene>
<evidence type="ECO:0000256" key="1">
    <source>
        <dbReference type="ARBA" id="ARBA00004239"/>
    </source>
</evidence>
<feature type="domain" description="Fibronectin type-III" evidence="4">
    <location>
        <begin position="287"/>
        <end position="377"/>
    </location>
</feature>
<feature type="domain" description="Fibronectin type-III" evidence="4">
    <location>
        <begin position="469"/>
        <end position="557"/>
    </location>
</feature>
<dbReference type="Proteomes" id="UP000290572">
    <property type="component" value="Unassembled WGS sequence"/>
</dbReference>
<dbReference type="InterPro" id="IPR036465">
    <property type="entry name" value="vWFA_dom_sf"/>
</dbReference>
<dbReference type="EMBL" id="QBIY01012841">
    <property type="protein sequence ID" value="RXN15591.1"/>
    <property type="molecule type" value="Genomic_DNA"/>
</dbReference>
<dbReference type="GO" id="GO:0005576">
    <property type="term" value="C:extracellular region"/>
    <property type="evidence" value="ECO:0007669"/>
    <property type="project" value="UniProtKB-SubCell"/>
</dbReference>
<proteinExistence type="evidence at protein level"/>
<keyword evidence="6" id="KW-1185">Reference proteome</keyword>
<reference evidence="5 6" key="1">
    <citation type="submission" date="2018-03" db="EMBL/GenBank/DDBJ databases">
        <title>Draft genome sequence of Rohu Carp (Labeo rohita).</title>
        <authorList>
            <person name="Das P."/>
            <person name="Kushwaha B."/>
            <person name="Joshi C.G."/>
            <person name="Kumar D."/>
            <person name="Nagpure N.S."/>
            <person name="Sahoo L."/>
            <person name="Das S.P."/>
            <person name="Bit A."/>
            <person name="Patnaik S."/>
            <person name="Meher P.K."/>
            <person name="Jayasankar P."/>
            <person name="Koringa P.G."/>
            <person name="Patel N.V."/>
            <person name="Hinsu A.T."/>
            <person name="Kumar R."/>
            <person name="Pandey M."/>
            <person name="Agarwal S."/>
            <person name="Srivastava S."/>
            <person name="Singh M."/>
            <person name="Iquebal M.A."/>
            <person name="Jaiswal S."/>
            <person name="Angadi U.B."/>
            <person name="Kumar N."/>
            <person name="Raza M."/>
            <person name="Shah T.M."/>
            <person name="Rai A."/>
            <person name="Jena J.K."/>
        </authorList>
    </citation>
    <scope>NUCLEOTIDE SEQUENCE [LARGE SCALE GENOMIC DNA]</scope>
    <source>
        <strain evidence="5">DASCIFA01</strain>
        <tissue evidence="5">Testis</tissue>
    </source>
</reference>
<dbReference type="STRING" id="84645.A0A498M4V9"/>
<feature type="domain" description="VWFA" evidence="3">
    <location>
        <begin position="163"/>
        <end position="258"/>
    </location>
</feature>
<keyword evidence="5" id="KW-0176">Collagen</keyword>
<dbReference type="InterPro" id="IPR050991">
    <property type="entry name" value="ECM_Regulatory_Proteins"/>
</dbReference>
<dbReference type="SMART" id="SM00060">
    <property type="entry name" value="FN3"/>
    <property type="match status" value="7"/>
</dbReference>
<dbReference type="PROSITE" id="PS50234">
    <property type="entry name" value="VWFA"/>
    <property type="match status" value="3"/>
</dbReference>
<feature type="domain" description="Fibronectin type-III" evidence="4">
    <location>
        <begin position="757"/>
        <end position="847"/>
    </location>
</feature>
<dbReference type="SUPFAM" id="SSF49265">
    <property type="entry name" value="Fibronectin type III"/>
    <property type="match status" value="6"/>
</dbReference>
<feature type="domain" description="Fibronectin type-III" evidence="4">
    <location>
        <begin position="1"/>
        <end position="98"/>
    </location>
</feature>
<evidence type="ECO:0000313" key="6">
    <source>
        <dbReference type="Proteomes" id="UP000290572"/>
    </source>
</evidence>
<keyword evidence="7" id="KW-1267">Proteomics identification</keyword>
<name>A0A498M4V9_LABRO</name>
<dbReference type="GO" id="GO:0005581">
    <property type="term" value="C:collagen trimer"/>
    <property type="evidence" value="ECO:0007669"/>
    <property type="project" value="UniProtKB-KW"/>
</dbReference>
<evidence type="ECO:0000259" key="3">
    <source>
        <dbReference type="PROSITE" id="PS50234"/>
    </source>
</evidence>
<dbReference type="PANTHER" id="PTHR46708">
    <property type="entry name" value="TENASCIN"/>
    <property type="match status" value="1"/>
</dbReference>
<dbReference type="PRINTS" id="PR00453">
    <property type="entry name" value="VWFADOMAIN"/>
</dbReference>